<gene>
    <name evidence="8" type="ORF">DYB38_009650</name>
</gene>
<keyword evidence="2" id="KW-0597">Phosphoprotein</keyword>
<feature type="region of interest" description="Disordered" evidence="6">
    <location>
        <begin position="537"/>
        <end position="569"/>
    </location>
</feature>
<dbReference type="VEuPathDB" id="FungiDB:H257_02794"/>
<dbReference type="PANTHER" id="PTHR14978">
    <property type="entry name" value="BETA-CATENIN-LIKE PROTEIN 1 NUCLEAR ASSOCIATED PROTEIN"/>
    <property type="match status" value="1"/>
</dbReference>
<feature type="domain" description="Beta-catenin-like protein 1 N-terminal" evidence="7">
    <location>
        <begin position="42"/>
        <end position="147"/>
    </location>
</feature>
<accession>A0A397CU11</accession>
<dbReference type="SMART" id="SM01156">
    <property type="entry name" value="DUF1716"/>
    <property type="match status" value="1"/>
</dbReference>
<proteinExistence type="predicted"/>
<keyword evidence="5" id="KW-0539">Nucleus</keyword>
<dbReference type="Pfam" id="PF08216">
    <property type="entry name" value="CTNNBL"/>
    <property type="match status" value="1"/>
</dbReference>
<name>A0A397CU11_APHAT</name>
<evidence type="ECO:0000256" key="4">
    <source>
        <dbReference type="ARBA" id="ARBA00023054"/>
    </source>
</evidence>
<dbReference type="FunFam" id="1.25.10.10:FF:001136">
    <property type="entry name" value="Beta-catenin-like protein 1"/>
    <property type="match status" value="1"/>
</dbReference>
<evidence type="ECO:0000256" key="6">
    <source>
        <dbReference type="SAM" id="MobiDB-lite"/>
    </source>
</evidence>
<dbReference type="GO" id="GO:0005681">
    <property type="term" value="C:spliceosomal complex"/>
    <property type="evidence" value="ECO:0007669"/>
    <property type="project" value="TreeGrafter"/>
</dbReference>
<evidence type="ECO:0000256" key="5">
    <source>
        <dbReference type="ARBA" id="ARBA00023242"/>
    </source>
</evidence>
<keyword evidence="4" id="KW-0175">Coiled coil</keyword>
<evidence type="ECO:0000256" key="2">
    <source>
        <dbReference type="ARBA" id="ARBA00022553"/>
    </source>
</evidence>
<evidence type="ECO:0000256" key="1">
    <source>
        <dbReference type="ARBA" id="ARBA00004123"/>
    </source>
</evidence>
<feature type="region of interest" description="Disordered" evidence="6">
    <location>
        <begin position="12"/>
        <end position="34"/>
    </location>
</feature>
<dbReference type="InterPro" id="IPR013180">
    <property type="entry name" value="CTNNBL1_N"/>
</dbReference>
<protein>
    <recommendedName>
        <fullName evidence="7">Beta-catenin-like protein 1 N-terminal domain-containing protein</fullName>
    </recommendedName>
</protein>
<dbReference type="InterPro" id="IPR016024">
    <property type="entry name" value="ARM-type_fold"/>
</dbReference>
<dbReference type="SUPFAM" id="SSF48371">
    <property type="entry name" value="ARM repeat"/>
    <property type="match status" value="1"/>
</dbReference>
<dbReference type="Proteomes" id="UP000265716">
    <property type="component" value="Unassembled WGS sequence"/>
</dbReference>
<dbReference type="EMBL" id="QUTC01006959">
    <property type="protein sequence ID" value="RHY49606.1"/>
    <property type="molecule type" value="Genomic_DNA"/>
</dbReference>
<dbReference type="AlphaFoldDB" id="A0A397CU11"/>
<keyword evidence="3" id="KW-0677">Repeat</keyword>
<organism evidence="8 9">
    <name type="scientific">Aphanomyces astaci</name>
    <name type="common">Crayfish plague agent</name>
    <dbReference type="NCBI Taxonomy" id="112090"/>
    <lineage>
        <taxon>Eukaryota</taxon>
        <taxon>Sar</taxon>
        <taxon>Stramenopiles</taxon>
        <taxon>Oomycota</taxon>
        <taxon>Saprolegniomycetes</taxon>
        <taxon>Saprolegniales</taxon>
        <taxon>Verrucalvaceae</taxon>
        <taxon>Aphanomyces</taxon>
    </lineage>
</organism>
<feature type="compositionally biased region" description="Basic and acidic residues" evidence="6">
    <location>
        <begin position="12"/>
        <end position="21"/>
    </location>
</feature>
<evidence type="ECO:0000259" key="7">
    <source>
        <dbReference type="SMART" id="SM01156"/>
    </source>
</evidence>
<sequence>MEAHFEKVFEAEKQATRDGRPASDAAHGPRPSKRVKHVVRPAAAVDDKISAADDEVSAEFTLNERVVKQMVSSLEKKLHKNELMRSKYPTDPSKFMDSEIALHEEITRIKDVATIPALFHVLIQSQAIPLFVQLLTHENMDIRMDLIALLADVTDVDDGGEMEIAQTLVRGIVDLNGLPLLCDTLVTLTSAANPINEHEDDPSRVAAIYNTLHIVENLAELLPDCCKAMATSTPMLNVLLRQIHKAADMTENRLYCSEILSIVLQSADDATCMALVASPGTEDRLDLMLQVLAAYRKKDPASVEEEELVENVFNALCSALRVPAVQDRFRSLEGFELMLRCVKENKFCTTSALRVIDHALMNHTRNCERFIQIGGLKQLFPAFMGKLKRKKREEGTQNEHIVSILATLCLWLPVESSRDAVLDRLHAKFLEMHFEKTDRLVDLLLAYYGRVHALPKPEKKGGDEYDPREYEEAVEGYRLHQLEVGLYPLQQLAFITCHLVQVLPSLRRHVSDKLHAYGYTVGTVRQLVVDQVVSLAAEDEEEGEEEGGDGSKSGRDKQGTTSGGGGRSIQFHRLTDLVAALAHVDPEIIPTDAAE</sequence>
<dbReference type="InterPro" id="IPR011989">
    <property type="entry name" value="ARM-like"/>
</dbReference>
<comment type="subcellular location">
    <subcellularLocation>
        <location evidence="1">Nucleus</location>
    </subcellularLocation>
</comment>
<evidence type="ECO:0000313" key="9">
    <source>
        <dbReference type="Proteomes" id="UP000265716"/>
    </source>
</evidence>
<dbReference type="InterPro" id="IPR039678">
    <property type="entry name" value="CTNNBL1"/>
</dbReference>
<evidence type="ECO:0000313" key="8">
    <source>
        <dbReference type="EMBL" id="RHY49606.1"/>
    </source>
</evidence>
<dbReference type="GO" id="GO:0010467">
    <property type="term" value="P:gene expression"/>
    <property type="evidence" value="ECO:0007669"/>
    <property type="project" value="UniProtKB-ARBA"/>
</dbReference>
<dbReference type="Gene3D" id="1.25.10.10">
    <property type="entry name" value="Leucine-rich Repeat Variant"/>
    <property type="match status" value="1"/>
</dbReference>
<comment type="caution">
    <text evidence="8">The sequence shown here is derived from an EMBL/GenBank/DDBJ whole genome shotgun (WGS) entry which is preliminary data.</text>
</comment>
<reference evidence="8 9" key="1">
    <citation type="submission" date="2018-08" db="EMBL/GenBank/DDBJ databases">
        <title>Aphanomyces genome sequencing and annotation.</title>
        <authorList>
            <person name="Minardi D."/>
            <person name="Oidtmann B."/>
            <person name="Van Der Giezen M."/>
            <person name="Studholme D.J."/>
        </authorList>
    </citation>
    <scope>NUCLEOTIDE SEQUENCE [LARGE SCALE GENOMIC DNA]</scope>
    <source>
        <strain evidence="8 9">SA</strain>
    </source>
</reference>
<feature type="compositionally biased region" description="Acidic residues" evidence="6">
    <location>
        <begin position="537"/>
        <end position="548"/>
    </location>
</feature>
<dbReference type="PANTHER" id="PTHR14978:SF0">
    <property type="entry name" value="BETA-CATENIN-LIKE PROTEIN 1"/>
    <property type="match status" value="1"/>
</dbReference>
<evidence type="ECO:0000256" key="3">
    <source>
        <dbReference type="ARBA" id="ARBA00022737"/>
    </source>
</evidence>